<evidence type="ECO:0008006" key="3">
    <source>
        <dbReference type="Google" id="ProtNLM"/>
    </source>
</evidence>
<name>A0ABW9U4D2_9BACL</name>
<dbReference type="Proteomes" id="UP000467637">
    <property type="component" value="Unassembled WGS sequence"/>
</dbReference>
<sequence length="231" mass="26493">MSYQPLDWDIISLLQMKKDKIDTISLFNSMNLSNIERFTFDRSIAISQFLLDKGLKRSSVLDLGSSGGVFALTFKIILDAHVTAIDDDRYILIQGETESSSIKMMKNRLKRLNIQGIIPINTSIEEYIGNLPPIPLYDSVLLLNILHHFYTGYGQGSSYGQMDFEETSQLLRKIGAITSKYLFFEINSSVIKDYEQYLTDIMYICNFRKLEYVTRSVATDGSLRAIWCFIK</sequence>
<gene>
    <name evidence="1" type="ORF">GON05_03690</name>
</gene>
<dbReference type="SUPFAM" id="SSF53335">
    <property type="entry name" value="S-adenosyl-L-methionine-dependent methyltransferases"/>
    <property type="match status" value="1"/>
</dbReference>
<reference evidence="1 2" key="1">
    <citation type="submission" date="2019-12" db="EMBL/GenBank/DDBJ databases">
        <authorList>
            <person name="Huq M.A."/>
        </authorList>
    </citation>
    <scope>NUCLEOTIDE SEQUENCE [LARGE SCALE GENOMIC DNA]</scope>
    <source>
        <strain evidence="1 2">MAH-34</strain>
    </source>
</reference>
<organism evidence="1 2">
    <name type="scientific">Paenibacillus anseongense</name>
    <dbReference type="NCBI Taxonomy" id="2682845"/>
    <lineage>
        <taxon>Bacteria</taxon>
        <taxon>Bacillati</taxon>
        <taxon>Bacillota</taxon>
        <taxon>Bacilli</taxon>
        <taxon>Bacillales</taxon>
        <taxon>Paenibacillaceae</taxon>
        <taxon>Paenibacillus</taxon>
    </lineage>
</organism>
<protein>
    <recommendedName>
        <fullName evidence="3">Class I SAM-dependent methyltransferase</fullName>
    </recommendedName>
</protein>
<dbReference type="RefSeq" id="WP_157317863.1">
    <property type="nucleotide sequence ID" value="NZ_WSEM01000004.1"/>
</dbReference>
<keyword evidence="2" id="KW-1185">Reference proteome</keyword>
<evidence type="ECO:0000313" key="2">
    <source>
        <dbReference type="Proteomes" id="UP000467637"/>
    </source>
</evidence>
<comment type="caution">
    <text evidence="1">The sequence shown here is derived from an EMBL/GenBank/DDBJ whole genome shotgun (WGS) entry which is preliminary data.</text>
</comment>
<evidence type="ECO:0000313" key="1">
    <source>
        <dbReference type="EMBL" id="MVQ33748.1"/>
    </source>
</evidence>
<accession>A0ABW9U4D2</accession>
<dbReference type="InterPro" id="IPR029063">
    <property type="entry name" value="SAM-dependent_MTases_sf"/>
</dbReference>
<dbReference type="CDD" id="cd02440">
    <property type="entry name" value="AdoMet_MTases"/>
    <property type="match status" value="1"/>
</dbReference>
<proteinExistence type="predicted"/>
<dbReference type="EMBL" id="WSEM01000004">
    <property type="protein sequence ID" value="MVQ33748.1"/>
    <property type="molecule type" value="Genomic_DNA"/>
</dbReference>
<dbReference type="Gene3D" id="3.40.50.150">
    <property type="entry name" value="Vaccinia Virus protein VP39"/>
    <property type="match status" value="1"/>
</dbReference>